<feature type="compositionally biased region" description="Polar residues" evidence="1">
    <location>
        <begin position="352"/>
        <end position="369"/>
    </location>
</feature>
<protein>
    <recommendedName>
        <fullName evidence="4">CCHC-type domain-containing protein</fullName>
    </recommendedName>
</protein>
<evidence type="ECO:0000313" key="3">
    <source>
        <dbReference type="Proteomes" id="UP000069940"/>
    </source>
</evidence>
<name>A0ABM1YXD4_AEDAL</name>
<keyword evidence="3" id="KW-1185">Reference proteome</keyword>
<dbReference type="GeneID" id="109621527"/>
<accession>A0ABM1YXD4</accession>
<evidence type="ECO:0000256" key="1">
    <source>
        <dbReference type="SAM" id="MobiDB-lite"/>
    </source>
</evidence>
<organism evidence="2 3">
    <name type="scientific">Aedes albopictus</name>
    <name type="common">Asian tiger mosquito</name>
    <name type="synonym">Stegomyia albopicta</name>
    <dbReference type="NCBI Taxonomy" id="7160"/>
    <lineage>
        <taxon>Eukaryota</taxon>
        <taxon>Metazoa</taxon>
        <taxon>Ecdysozoa</taxon>
        <taxon>Arthropoda</taxon>
        <taxon>Hexapoda</taxon>
        <taxon>Insecta</taxon>
        <taxon>Pterygota</taxon>
        <taxon>Neoptera</taxon>
        <taxon>Endopterygota</taxon>
        <taxon>Diptera</taxon>
        <taxon>Nematocera</taxon>
        <taxon>Culicoidea</taxon>
        <taxon>Culicidae</taxon>
        <taxon>Culicinae</taxon>
        <taxon>Aedini</taxon>
        <taxon>Aedes</taxon>
        <taxon>Stegomyia</taxon>
    </lineage>
</organism>
<feature type="region of interest" description="Disordered" evidence="1">
    <location>
        <begin position="301"/>
        <end position="428"/>
    </location>
</feature>
<dbReference type="Proteomes" id="UP000069940">
    <property type="component" value="Unassembled WGS sequence"/>
</dbReference>
<feature type="compositionally biased region" description="Polar residues" evidence="1">
    <location>
        <begin position="332"/>
        <end position="344"/>
    </location>
</feature>
<reference evidence="2" key="2">
    <citation type="submission" date="2025-05" db="UniProtKB">
        <authorList>
            <consortium name="EnsemblMetazoa"/>
        </authorList>
    </citation>
    <scope>IDENTIFICATION</scope>
    <source>
        <strain evidence="2">Foshan</strain>
    </source>
</reference>
<dbReference type="RefSeq" id="XP_019931133.2">
    <property type="nucleotide sequence ID" value="XM_020075574.3"/>
</dbReference>
<sequence>MTEDSGGGGPSWAFGSRYNGLDIDQQELEWSVKGNNRANNGKKRSANRAAHNEIQFTKLMKVDSYNGPRFLVLNRTDKDETMKTVSPFFIRKAMDIITPNETIVRTRDGGLLLKTIDRQQAEKLKKQKILGGTINIEITEHPTLNSSRGTIFCPDLKMHTDEEIVDELRSQHVTAVQRVKRRNRKGDFEDSGVFILTFNLGNIPNSIDAGFHCCKIKQYIPPPLRCMNCLKFGHKRTVCKGNQICASCANLYHDKTQCQQSLKCVVCRGDHHALSKDCPVYQDELEIQRMKITEKITYREARQKRRQQAPDPNPPRLRQSFSSLFKTPHNAVGQQKNIVTSNQSNDHDIETEGNSSNYEPTLQRPASSRTTSTTQMNSTMTTPTQPNKEPQSQNEYSISLTKGSTNTKTNTPEETEINHANSNTTNTQAESNNLSILSQFITQSIHIDDEQFHDNTL</sequence>
<evidence type="ECO:0008006" key="4">
    <source>
        <dbReference type="Google" id="ProtNLM"/>
    </source>
</evidence>
<feature type="compositionally biased region" description="Polar residues" evidence="1">
    <location>
        <begin position="419"/>
        <end position="428"/>
    </location>
</feature>
<reference evidence="3" key="1">
    <citation type="journal article" date="2015" name="Proc. Natl. Acad. Sci. U.S.A.">
        <title>Genome sequence of the Asian Tiger mosquito, Aedes albopictus, reveals insights into its biology, genetics, and evolution.</title>
        <authorList>
            <person name="Chen X.G."/>
            <person name="Jiang X."/>
            <person name="Gu J."/>
            <person name="Xu M."/>
            <person name="Wu Y."/>
            <person name="Deng Y."/>
            <person name="Zhang C."/>
            <person name="Bonizzoni M."/>
            <person name="Dermauw W."/>
            <person name="Vontas J."/>
            <person name="Armbruster P."/>
            <person name="Huang X."/>
            <person name="Yang Y."/>
            <person name="Zhang H."/>
            <person name="He W."/>
            <person name="Peng H."/>
            <person name="Liu Y."/>
            <person name="Wu K."/>
            <person name="Chen J."/>
            <person name="Lirakis M."/>
            <person name="Topalis P."/>
            <person name="Van Leeuwen T."/>
            <person name="Hall A.B."/>
            <person name="Jiang X."/>
            <person name="Thorpe C."/>
            <person name="Mueller R.L."/>
            <person name="Sun C."/>
            <person name="Waterhouse R.M."/>
            <person name="Yan G."/>
            <person name="Tu Z.J."/>
            <person name="Fang X."/>
            <person name="James A.A."/>
        </authorList>
    </citation>
    <scope>NUCLEOTIDE SEQUENCE [LARGE SCALE GENOMIC DNA]</scope>
    <source>
        <strain evidence="3">Foshan</strain>
    </source>
</reference>
<proteinExistence type="predicted"/>
<dbReference type="EnsemblMetazoa" id="AALFPA23_012987.R18733">
    <property type="protein sequence ID" value="AALFPA23_012987.P18733"/>
    <property type="gene ID" value="AALFPA23_012987"/>
</dbReference>
<feature type="compositionally biased region" description="Low complexity" evidence="1">
    <location>
        <begin position="370"/>
        <end position="387"/>
    </location>
</feature>
<evidence type="ECO:0000313" key="2">
    <source>
        <dbReference type="EnsemblMetazoa" id="AALFPA23_012987.P18733"/>
    </source>
</evidence>
<feature type="compositionally biased region" description="Polar residues" evidence="1">
    <location>
        <begin position="388"/>
        <end position="404"/>
    </location>
</feature>